<dbReference type="Gene3D" id="3.40.33.10">
    <property type="entry name" value="CAP"/>
    <property type="match status" value="2"/>
</dbReference>
<dbReference type="CDD" id="cd05380">
    <property type="entry name" value="CAP_euk"/>
    <property type="match status" value="1"/>
</dbReference>
<dbReference type="PANTHER" id="PTHR10334">
    <property type="entry name" value="CYSTEINE-RICH SECRETORY PROTEIN-RELATED"/>
    <property type="match status" value="1"/>
</dbReference>
<dbReference type="GO" id="GO:0005576">
    <property type="term" value="C:extracellular region"/>
    <property type="evidence" value="ECO:0007669"/>
    <property type="project" value="InterPro"/>
</dbReference>
<protein>
    <submittedName>
        <fullName evidence="4">SCP domain-containing protein</fullName>
    </submittedName>
</protein>
<reference evidence="2 3" key="2">
    <citation type="submission" date="2018-11" db="EMBL/GenBank/DDBJ databases">
        <authorList>
            <consortium name="Pathogen Informatics"/>
        </authorList>
    </citation>
    <scope>NUCLEOTIDE SEQUENCE [LARGE SCALE GENOMIC DNA]</scope>
</reference>
<dbReference type="Pfam" id="PF00188">
    <property type="entry name" value="CAP"/>
    <property type="match status" value="1"/>
</dbReference>
<evidence type="ECO:0000313" key="2">
    <source>
        <dbReference type="EMBL" id="VDL75866.1"/>
    </source>
</evidence>
<dbReference type="InterPro" id="IPR001283">
    <property type="entry name" value="CRISP-related"/>
</dbReference>
<proteinExistence type="predicted"/>
<dbReference type="AlphaFoldDB" id="A0A0N4Y7W6"/>
<evidence type="ECO:0000259" key="1">
    <source>
        <dbReference type="SMART" id="SM00198"/>
    </source>
</evidence>
<dbReference type="PRINTS" id="PR00837">
    <property type="entry name" value="V5TPXLIKE"/>
</dbReference>
<name>A0A0N4Y7W6_NIPBR</name>
<evidence type="ECO:0000313" key="3">
    <source>
        <dbReference type="Proteomes" id="UP000271162"/>
    </source>
</evidence>
<dbReference type="SMART" id="SM00198">
    <property type="entry name" value="SCP"/>
    <property type="match status" value="1"/>
</dbReference>
<dbReference type="STRING" id="27835.A0A0N4Y7W6"/>
<sequence>MALCGPEASDGYRLKTISIIIFWESILNHENGKMRKAITKGTGKQWICGWSKKICTTRRRTAAILYLFHPFGDDDDANCAKSGTRLLVISIALHAYARLQQCYLEVKPNHTWSCELELIAAVNTIGCKKVFLPEGTSMNYLMVPFMDVPFGKGVLLSFAMADWKKNSLHIGMDDDVTFTDASLEEFANMIYYKSIAVGCSYSACPFPPQSEAIACVFSSVPTLNSQIYEPDSKAIGCSNDFDCSKIVPDAVCDLLNGLCITEVNQASLLATGNVINGRTGSNCKPAKNMLEMKYDRSLEVEAQIYANKCPQSEVSSPVALRPRSGENVKIIWSDNIPYMEAVVAAAQSWWDEIAIESINPSMLFIRRLLSKPLAPIRFTQMAWATTFRVGCGVNRCKGFTVVACRYRPRGNIVGQFVYRVGPTCDECRYHCIAKEGLCLAPLA</sequence>
<dbReference type="PROSITE" id="PS01010">
    <property type="entry name" value="CRISP_2"/>
    <property type="match status" value="1"/>
</dbReference>
<dbReference type="EMBL" id="UYSL01020708">
    <property type="protein sequence ID" value="VDL75866.1"/>
    <property type="molecule type" value="Genomic_DNA"/>
</dbReference>
<keyword evidence="3" id="KW-1185">Reference proteome</keyword>
<dbReference type="InterPro" id="IPR035940">
    <property type="entry name" value="CAP_sf"/>
</dbReference>
<feature type="domain" description="SCP" evidence="1">
    <location>
        <begin position="254"/>
        <end position="414"/>
    </location>
</feature>
<accession>A0A0N4Y7W6</accession>
<dbReference type="WBParaSite" id="NBR_0001227601-mRNA-1">
    <property type="protein sequence ID" value="NBR_0001227601-mRNA-1"/>
    <property type="gene ID" value="NBR_0001227601"/>
</dbReference>
<evidence type="ECO:0000313" key="4">
    <source>
        <dbReference type="WBParaSite" id="NBR_0001227601-mRNA-1"/>
    </source>
</evidence>
<dbReference type="Proteomes" id="UP000271162">
    <property type="component" value="Unassembled WGS sequence"/>
</dbReference>
<gene>
    <name evidence="2" type="ORF">NBR_LOCUS12277</name>
</gene>
<dbReference type="InterPro" id="IPR018244">
    <property type="entry name" value="Allrgn_V5/Tpx1_CS"/>
</dbReference>
<dbReference type="InterPro" id="IPR014044">
    <property type="entry name" value="CAP_dom"/>
</dbReference>
<organism evidence="4">
    <name type="scientific">Nippostrongylus brasiliensis</name>
    <name type="common">Rat hookworm</name>
    <dbReference type="NCBI Taxonomy" id="27835"/>
    <lineage>
        <taxon>Eukaryota</taxon>
        <taxon>Metazoa</taxon>
        <taxon>Ecdysozoa</taxon>
        <taxon>Nematoda</taxon>
        <taxon>Chromadorea</taxon>
        <taxon>Rhabditida</taxon>
        <taxon>Rhabditina</taxon>
        <taxon>Rhabditomorpha</taxon>
        <taxon>Strongyloidea</taxon>
        <taxon>Heligmosomidae</taxon>
        <taxon>Nippostrongylus</taxon>
    </lineage>
</organism>
<reference evidence="4" key="1">
    <citation type="submission" date="2017-02" db="UniProtKB">
        <authorList>
            <consortium name="WormBaseParasite"/>
        </authorList>
    </citation>
    <scope>IDENTIFICATION</scope>
</reference>
<dbReference type="SUPFAM" id="SSF55797">
    <property type="entry name" value="PR-1-like"/>
    <property type="match status" value="2"/>
</dbReference>
<dbReference type="OMA" id="ANCAKSG"/>